<dbReference type="Proteomes" id="UP000008130">
    <property type="component" value="Chromosome"/>
</dbReference>
<keyword evidence="3" id="KW-0548">Nucleotidyltransferase</keyword>
<dbReference type="STRING" id="991905.SL003B_4212"/>
<dbReference type="PANTHER" id="PTHR43777">
    <property type="entry name" value="MOLYBDENUM COFACTOR CYTIDYLYLTRANSFERASE"/>
    <property type="match status" value="1"/>
</dbReference>
<keyword evidence="1" id="KW-0460">Magnesium</keyword>
<keyword evidence="3" id="KW-0808">Transferase</keyword>
<dbReference type="InterPro" id="IPR036425">
    <property type="entry name" value="MoaB/Mog-like_dom_sf"/>
</dbReference>
<feature type="domain" description="MoaB/Mog" evidence="2">
    <location>
        <begin position="169"/>
        <end position="301"/>
    </location>
</feature>
<dbReference type="InterPro" id="IPR001453">
    <property type="entry name" value="MoaB/Mog_dom"/>
</dbReference>
<evidence type="ECO:0000259" key="2">
    <source>
        <dbReference type="SMART" id="SM00852"/>
    </source>
</evidence>
<dbReference type="SUPFAM" id="SSF53448">
    <property type="entry name" value="Nucleotide-diphospho-sugar transferases"/>
    <property type="match status" value="1"/>
</dbReference>
<keyword evidence="4" id="KW-1185">Reference proteome</keyword>
<dbReference type="OrthoDB" id="9779263at2"/>
<dbReference type="SMART" id="SM00852">
    <property type="entry name" value="MoCF_biosynth"/>
    <property type="match status" value="1"/>
</dbReference>
<dbReference type="CDD" id="cd03522">
    <property type="entry name" value="MoeA_like"/>
    <property type="match status" value="1"/>
</dbReference>
<dbReference type="PANTHER" id="PTHR43777:SF1">
    <property type="entry name" value="MOLYBDENUM COFACTOR CYTIDYLYLTRANSFERASE"/>
    <property type="match status" value="1"/>
</dbReference>
<dbReference type="eggNOG" id="COG2068">
    <property type="taxonomic scope" value="Bacteria"/>
</dbReference>
<sequence length="540" mass="56158">MEFGPVAVGEAEGALLAHSAKVEDGTLKKGRRLTAADLDRLAAAGFTTVTVARLADGDIGEDPAADRIARAADGGGVTFDTPFTGRVNLYAAHSGVLVIDRAAIDAMNRIDPSITIATLPAFAAVSEGRMVATVKIIPYGVPSRLCAEAAAVVSGAIEVRPYRARTVGLVATMLDHLKPATMDKTRRVLEQRLAPSGSSIVGECRIPHTIEAVAGALHELKRQGADFLILFGASAVVDRKDILPRGIEAAGGRVVHFGMPVDPGNLLLLGEFDGVPVIGAPGCARSPKENGFDWVLNRLLADVPVGPGDITGLGVGGLLMEIATRPQPRETIRTARAPAVAALVLAAGRSSRMGGPNKLLAHLDGKPLVRHVVDAAAASKAKSVTVVTGHMADQVGEAAGPRAGRTVYNPDFAEGMASSIRYGLQAIPETSDAVLVLLADMPRIDATMIDQMIDAYDPSANRLIVTATADGRRGNPVLWDRRFFDALKSLSGDVGARHLIADNAGFVATVEIGAAARIDLDTPEALRAAGARLTAGGDEE</sequence>
<dbReference type="InterPro" id="IPR029044">
    <property type="entry name" value="Nucleotide-diphossugar_trans"/>
</dbReference>
<dbReference type="GO" id="GO:0016779">
    <property type="term" value="F:nucleotidyltransferase activity"/>
    <property type="evidence" value="ECO:0007669"/>
    <property type="project" value="UniProtKB-KW"/>
</dbReference>
<dbReference type="PATRIC" id="fig|991905.3.peg.4342"/>
<dbReference type="CDD" id="cd04182">
    <property type="entry name" value="GT_2_like_f"/>
    <property type="match status" value="1"/>
</dbReference>
<evidence type="ECO:0000313" key="3">
    <source>
        <dbReference type="EMBL" id="ADZ72629.1"/>
    </source>
</evidence>
<dbReference type="Gene3D" id="3.90.550.10">
    <property type="entry name" value="Spore Coat Polysaccharide Biosynthesis Protein SpsA, Chain A"/>
    <property type="match status" value="1"/>
</dbReference>
<evidence type="ECO:0000313" key="4">
    <source>
        <dbReference type="Proteomes" id="UP000008130"/>
    </source>
</evidence>
<gene>
    <name evidence="3" type="ordered locus">SL003B_4212</name>
</gene>
<dbReference type="InterPro" id="IPR012184">
    <property type="entry name" value="Bifunc_Mopterin-bd"/>
</dbReference>
<organism evidence="3 4">
    <name type="scientific">Polymorphum gilvum (strain LMG 25793 / CGMCC 1.9160 / SL003B-26A1)</name>
    <dbReference type="NCBI Taxonomy" id="991905"/>
    <lineage>
        <taxon>Bacteria</taxon>
        <taxon>Pseudomonadati</taxon>
        <taxon>Pseudomonadota</taxon>
        <taxon>Alphaproteobacteria</taxon>
        <taxon>Rhodobacterales</taxon>
        <taxon>Paracoccaceae</taxon>
        <taxon>Polymorphum</taxon>
    </lineage>
</organism>
<dbReference type="RefSeq" id="WP_013654927.1">
    <property type="nucleotide sequence ID" value="NC_015259.1"/>
</dbReference>
<dbReference type="Pfam" id="PF12804">
    <property type="entry name" value="NTP_transf_3"/>
    <property type="match status" value="1"/>
</dbReference>
<proteinExistence type="predicted"/>
<accession>F2IVB1</accession>
<dbReference type="SUPFAM" id="SSF53218">
    <property type="entry name" value="Molybdenum cofactor biosynthesis proteins"/>
    <property type="match status" value="1"/>
</dbReference>
<name>F2IVB1_POLGS</name>
<dbReference type="HOGENOM" id="CLU_505971_0_0_5"/>
<dbReference type="InterPro" id="IPR025877">
    <property type="entry name" value="MobA-like_NTP_Trfase"/>
</dbReference>
<evidence type="ECO:0000256" key="1">
    <source>
        <dbReference type="ARBA" id="ARBA00022842"/>
    </source>
</evidence>
<dbReference type="EMBL" id="CP002568">
    <property type="protein sequence ID" value="ADZ72629.1"/>
    <property type="molecule type" value="Genomic_DNA"/>
</dbReference>
<protein>
    <submittedName>
        <fullName evidence="3">Molybdenum cofactor cytidylyltransferase / molybdopterin molybdochelatase</fullName>
    </submittedName>
</protein>
<dbReference type="AlphaFoldDB" id="F2IVB1"/>
<reference evidence="3 4" key="1">
    <citation type="journal article" date="2011" name="J. Bacteriol.">
        <title>Complete genome sequence of Polymorphum gilvum SL003B-26A1T, a crude oil-degrading bacterium from oil-polluted saline soil.</title>
        <authorList>
            <person name="Li S.G."/>
            <person name="Tang Y.Q."/>
            <person name="Nie Y."/>
            <person name="Cai M."/>
            <person name="Wu X.L."/>
        </authorList>
    </citation>
    <scope>NUCLEOTIDE SEQUENCE [LARGE SCALE GENOMIC DNA]</scope>
    <source>
        <strain evidence="4">LMG 25793 / CGMCC 1.9160 / SL003B-26A1</strain>
    </source>
</reference>
<dbReference type="PIRSF" id="PIRSF036626">
    <property type="entry name" value="MPTBd_MobAlike"/>
    <property type="match status" value="1"/>
</dbReference>
<dbReference type="Gene3D" id="3.40.980.10">
    <property type="entry name" value="MoaB/Mog-like domain"/>
    <property type="match status" value="1"/>
</dbReference>
<dbReference type="KEGG" id="pgv:SL003B_4212"/>